<gene>
    <name evidence="3" type="ORF">AXF42_Ash004909</name>
</gene>
<feature type="compositionally biased region" description="Basic and acidic residues" evidence="2">
    <location>
        <begin position="189"/>
        <end position="202"/>
    </location>
</feature>
<feature type="region of interest" description="Disordered" evidence="2">
    <location>
        <begin position="130"/>
        <end position="221"/>
    </location>
</feature>
<feature type="compositionally biased region" description="Polar residues" evidence="2">
    <location>
        <begin position="1201"/>
        <end position="1216"/>
    </location>
</feature>
<feature type="compositionally biased region" description="Basic and acidic residues" evidence="2">
    <location>
        <begin position="585"/>
        <end position="607"/>
    </location>
</feature>
<feature type="region of interest" description="Disordered" evidence="2">
    <location>
        <begin position="1640"/>
        <end position="1673"/>
    </location>
</feature>
<feature type="region of interest" description="Disordered" evidence="2">
    <location>
        <begin position="1417"/>
        <end position="1440"/>
    </location>
</feature>
<feature type="coiled-coil region" evidence="1">
    <location>
        <begin position="254"/>
        <end position="281"/>
    </location>
</feature>
<feature type="compositionally biased region" description="Polar residues" evidence="2">
    <location>
        <begin position="1160"/>
        <end position="1172"/>
    </location>
</feature>
<keyword evidence="4" id="KW-1185">Reference proteome</keyword>
<feature type="compositionally biased region" description="Basic and acidic residues" evidence="2">
    <location>
        <begin position="139"/>
        <end position="159"/>
    </location>
</feature>
<feature type="compositionally biased region" description="Basic and acidic residues" evidence="2">
    <location>
        <begin position="564"/>
        <end position="573"/>
    </location>
</feature>
<keyword evidence="1" id="KW-0175">Coiled coil</keyword>
<feature type="compositionally biased region" description="Acidic residues" evidence="2">
    <location>
        <begin position="1178"/>
        <end position="1191"/>
    </location>
</feature>
<proteinExistence type="predicted"/>
<feature type="compositionally biased region" description="Polar residues" evidence="2">
    <location>
        <begin position="917"/>
        <end position="941"/>
    </location>
</feature>
<feature type="compositionally biased region" description="Basic and acidic residues" evidence="2">
    <location>
        <begin position="1984"/>
        <end position="2011"/>
    </location>
</feature>
<feature type="region of interest" description="Disordered" evidence="2">
    <location>
        <begin position="1160"/>
        <end position="1229"/>
    </location>
</feature>
<feature type="compositionally biased region" description="Polar residues" evidence="2">
    <location>
        <begin position="892"/>
        <end position="904"/>
    </location>
</feature>
<feature type="region of interest" description="Disordered" evidence="2">
    <location>
        <begin position="66"/>
        <end position="92"/>
    </location>
</feature>
<feature type="compositionally biased region" description="Basic and acidic residues" evidence="2">
    <location>
        <begin position="363"/>
        <end position="378"/>
    </location>
</feature>
<feature type="compositionally biased region" description="Polar residues" evidence="2">
    <location>
        <begin position="205"/>
        <end position="219"/>
    </location>
</feature>
<dbReference type="EMBL" id="KZ451906">
    <property type="protein sequence ID" value="PKA63899.1"/>
    <property type="molecule type" value="Genomic_DNA"/>
</dbReference>
<evidence type="ECO:0000313" key="4">
    <source>
        <dbReference type="Proteomes" id="UP000236161"/>
    </source>
</evidence>
<name>A0A2I0B7Z3_9ASPA</name>
<dbReference type="Proteomes" id="UP000236161">
    <property type="component" value="Unassembled WGS sequence"/>
</dbReference>
<organism evidence="3 4">
    <name type="scientific">Apostasia shenzhenica</name>
    <dbReference type="NCBI Taxonomy" id="1088818"/>
    <lineage>
        <taxon>Eukaryota</taxon>
        <taxon>Viridiplantae</taxon>
        <taxon>Streptophyta</taxon>
        <taxon>Embryophyta</taxon>
        <taxon>Tracheophyta</taxon>
        <taxon>Spermatophyta</taxon>
        <taxon>Magnoliopsida</taxon>
        <taxon>Liliopsida</taxon>
        <taxon>Asparagales</taxon>
        <taxon>Orchidaceae</taxon>
        <taxon>Apostasioideae</taxon>
        <taxon>Apostasia</taxon>
    </lineage>
</organism>
<feature type="compositionally biased region" description="Basic and acidic residues" evidence="2">
    <location>
        <begin position="543"/>
        <end position="556"/>
    </location>
</feature>
<feature type="compositionally biased region" description="Polar residues" evidence="2">
    <location>
        <begin position="874"/>
        <end position="883"/>
    </location>
</feature>
<feature type="region of interest" description="Disordered" evidence="2">
    <location>
        <begin position="291"/>
        <end position="464"/>
    </location>
</feature>
<feature type="region of interest" description="Disordered" evidence="2">
    <location>
        <begin position="1542"/>
        <end position="1566"/>
    </location>
</feature>
<feature type="region of interest" description="Disordered" evidence="2">
    <location>
        <begin position="1785"/>
        <end position="1825"/>
    </location>
</feature>
<feature type="region of interest" description="Disordered" evidence="2">
    <location>
        <begin position="779"/>
        <end position="941"/>
    </location>
</feature>
<evidence type="ECO:0000313" key="3">
    <source>
        <dbReference type="EMBL" id="PKA63899.1"/>
    </source>
</evidence>
<feature type="compositionally biased region" description="Polar residues" evidence="2">
    <location>
        <begin position="1496"/>
        <end position="1505"/>
    </location>
</feature>
<feature type="compositionally biased region" description="Acidic residues" evidence="2">
    <location>
        <begin position="1857"/>
        <end position="1869"/>
    </location>
</feature>
<feature type="compositionally biased region" description="Basic and acidic residues" evidence="2">
    <location>
        <begin position="1640"/>
        <end position="1664"/>
    </location>
</feature>
<feature type="compositionally biased region" description="Polar residues" evidence="2">
    <location>
        <begin position="792"/>
        <end position="810"/>
    </location>
</feature>
<feature type="region of interest" description="Disordered" evidence="2">
    <location>
        <begin position="521"/>
        <end position="642"/>
    </location>
</feature>
<feature type="compositionally biased region" description="Basic and acidic residues" evidence="2">
    <location>
        <begin position="76"/>
        <end position="90"/>
    </location>
</feature>
<feature type="compositionally biased region" description="Basic and acidic residues" evidence="2">
    <location>
        <begin position="171"/>
        <end position="182"/>
    </location>
</feature>
<feature type="compositionally biased region" description="Polar residues" evidence="2">
    <location>
        <begin position="308"/>
        <end position="325"/>
    </location>
</feature>
<feature type="region of interest" description="Disordered" evidence="2">
    <location>
        <begin position="1840"/>
        <end position="1920"/>
    </location>
</feature>
<feature type="region of interest" description="Disordered" evidence="2">
    <location>
        <begin position="1495"/>
        <end position="1520"/>
    </location>
</feature>
<feature type="region of interest" description="Disordered" evidence="2">
    <location>
        <begin position="681"/>
        <end position="743"/>
    </location>
</feature>
<reference evidence="3 4" key="1">
    <citation type="journal article" date="2017" name="Nature">
        <title>The Apostasia genome and the evolution of orchids.</title>
        <authorList>
            <person name="Zhang G.Q."/>
            <person name="Liu K.W."/>
            <person name="Li Z."/>
            <person name="Lohaus R."/>
            <person name="Hsiao Y.Y."/>
            <person name="Niu S.C."/>
            <person name="Wang J.Y."/>
            <person name="Lin Y.C."/>
            <person name="Xu Q."/>
            <person name="Chen L.J."/>
            <person name="Yoshida K."/>
            <person name="Fujiwara S."/>
            <person name="Wang Z.W."/>
            <person name="Zhang Y.Q."/>
            <person name="Mitsuda N."/>
            <person name="Wang M."/>
            <person name="Liu G.H."/>
            <person name="Pecoraro L."/>
            <person name="Huang H.X."/>
            <person name="Xiao X.J."/>
            <person name="Lin M."/>
            <person name="Wu X.Y."/>
            <person name="Wu W.L."/>
            <person name="Chen Y.Y."/>
            <person name="Chang S.B."/>
            <person name="Sakamoto S."/>
            <person name="Ohme-Takagi M."/>
            <person name="Yagi M."/>
            <person name="Zeng S.J."/>
            <person name="Shen C.Y."/>
            <person name="Yeh C.M."/>
            <person name="Luo Y.B."/>
            <person name="Tsai W.C."/>
            <person name="Van de Peer Y."/>
            <person name="Liu Z.J."/>
        </authorList>
    </citation>
    <scope>NUCLEOTIDE SEQUENCE [LARGE SCALE GENOMIC DNA]</scope>
    <source>
        <strain evidence="4">cv. Shenzhen</strain>
        <tissue evidence="3">Stem</tissue>
    </source>
</reference>
<evidence type="ECO:0000256" key="2">
    <source>
        <dbReference type="SAM" id="MobiDB-lite"/>
    </source>
</evidence>
<sequence length="2067" mass="233207">MKEREEESKDKEMKEINEAGQEKKLFDKSIRLEGEQTNVSTSTYENQWKESAKMKHEESCVSDCSIQNDEQVNTDKGFEEKAKEDEKTNNNKDISVDEFVLQDRTAEGNNCLLTLKPKDLVDELFHVALHQKNSQLEPSNDKEKEEKKDFGNFVEDSKMISEQTNAIEAKQASEEKPVHEENSELGGKPQKEGQTEEQDAKENAVTPSISETDNFNHSATEAKELNEIFNILKDQAQDKLDNEVADSHWTKYEMQEESEANERDRNEIEIIEQNVKLVKLEYEEHAKAVPTIYREGSNSRHEHVADTDPNTEAETVYQSTNQGNDDLNKDATKDDQNENTDGVLDKPEISVGISEAQKSSVAKVKDKDLTESSNKSESDENEISVENVMDKQAANDLAEKIKQEADQTNEDATNCIAAEPGNHYKQDTEPTKQQTEDRQVEESTEPVYGSQKLMEVADPEVSDVCDCTESNKLDKSHDLKDCTEELENYIHEKPNEQDRCTGLKQCPEMMLEEGIHVIEGENTTEAEKRDADQSLHNLGRQAGEPKEKNEAKHDEISSGEDFDSERCLKKNPDEEVPNCIIRKRAWNEKLEDPTRRKHGAFDQKDITVDGELSNLNPAEAELGTANKSDKPDGPSAEMHGGLNENEHIISENININEEINEDIGHVQDISQLVKKVSVAAKEQPKEASNSVRQEQAYQTISNEGRTYSEVYKEEAQRQKHITKQTTIKDQQDTSKSANDEGNVIMVTEVSITNDITETVEDGDAFVNKNEYIYDQTMNELVPHNKDGKQLEDSSNSFEGKNNQTISSTIGSEELVPIKEESRKGQETTNEETSRSKTETLIEGTDEFQAEKIKEGTTTPEIDDGFTKDKEETSELSCENLENSTIHRPDNAATVNEENNDTSLENFEKDGEGKNLLVTKSGSTEVAENNTSREASENTQKQTAIDELQASFSRAMPMDDNFSLEENTQKMHFALSDGPGQPRSMKNTARNIHGSRGEETFESAAGFTNNSASEDETCKSMHEDWCDSATKTDETTINLVPPKEEIKEEIDNASFLLEEPIKDDIPKVSNKAGTREQIKILPEHNGSEKRPLPFDENKEHHTRISAAIEETEHKIRDEMTATFEQIEKVFVESPQENAEAELKMDLQKPLDDVTQKFETNSGSDNICNVGQAKQHNDDSDQETYMENQDEIVQEGKVELESNSRSNVTIPSNPTKEMSTSDEGDVDKDAKDVGKDYEENQHKQLDKRKFEEAAQANLQQEKMELQSNVTDHDVKLLMASVDCEEVQEKREAINVNLQDDKKHVEGEKQAEITSDKVDRNDATEIIERKNMEDDSTNGAKDIASITENTSKHLHEDWCNATTKKDQTTVNQVPHKEEILEEIDNVLFSSGAPNNDNIPKASTKGGTGAKAKILAEDDGSHSFEENQEQHQPRASTRTEDAKAQEIRNEIVHLEQTSSEMTLKISQLEKVFIEEKVSIQENAEPKLKMELQKPLDAIQGNKNNCQRGQMKQHDDDRDQGSYPKDQDEILVKGEAELKPNYESNELFRDNNTKEMFIPDEGDEKHDVDKNKRDVERDYEDNQFIEVEKLQRAEVRRAILQPEEMELENSEKVDDFADILMAPVDSEELQREAVGVNLQVDKKQQVEHAKQTETASDEVHRDDTTENVERTNMADNGTTAAKNITTTAENTSHQLHEDQLDAATRTNQMTVNQVIQEQENVEQIAALFSSEVPIQKDIPKASDAESTGEGTKIIAEDDYAAKNPLTHYEKQEEHITITSTVARQRELPKIGDETALLKQKSSDMTGKSENLPIEEKVSPQGNAEVKMEMDLQKTLDEVSLKSKIQLEGENIQDGQMKHNTDESDQESYLEDQDDILLKAKANLEPTSQRNNPIHDSNPKEKSIPDGETETQDMDTKAKDAEEDYQDNQFMLVEGIEYVEAPHLQLPDEMDLNDSEKANKVAKSLMAALDHEKIHNKSEAVNINLPGNQVEHEKQAETKSDKVDMDDAGKKREKNITDDTTNEVKNIASIKDNTSKQLHVVESDSGVKLKENGTVSIPNKEVNATSLCFHPVH</sequence>
<feature type="compositionally biased region" description="Basic and acidic residues" evidence="2">
    <location>
        <begin position="422"/>
        <end position="441"/>
    </location>
</feature>
<feature type="compositionally biased region" description="Basic and acidic residues" evidence="2">
    <location>
        <begin position="782"/>
        <end position="791"/>
    </location>
</feature>
<feature type="region of interest" description="Disordered" evidence="2">
    <location>
        <begin position="1984"/>
        <end position="2013"/>
    </location>
</feature>
<feature type="compositionally biased region" description="Polar residues" evidence="2">
    <location>
        <begin position="1879"/>
        <end position="1889"/>
    </location>
</feature>
<feature type="region of interest" description="Disordered" evidence="2">
    <location>
        <begin position="1"/>
        <end position="31"/>
    </location>
</feature>
<feature type="compositionally biased region" description="Basic and acidic residues" evidence="2">
    <location>
        <begin position="326"/>
        <end position="336"/>
    </location>
</feature>
<feature type="compositionally biased region" description="Basic and acidic residues" evidence="2">
    <location>
        <begin position="1507"/>
        <end position="1520"/>
    </location>
</feature>
<feature type="region of interest" description="Disordered" evidence="2">
    <location>
        <begin position="1387"/>
        <end position="1406"/>
    </location>
</feature>
<protein>
    <submittedName>
        <fullName evidence="3">Uncharacterized protein</fullName>
    </submittedName>
</protein>
<feature type="compositionally biased region" description="Polar residues" evidence="2">
    <location>
        <begin position="686"/>
        <end position="705"/>
    </location>
</feature>
<evidence type="ECO:0000256" key="1">
    <source>
        <dbReference type="SAM" id="Coils"/>
    </source>
</evidence>
<feature type="compositionally biased region" description="Basic and acidic residues" evidence="2">
    <location>
        <begin position="297"/>
        <end position="306"/>
    </location>
</feature>
<feature type="compositionally biased region" description="Basic and acidic residues" evidence="2">
    <location>
        <begin position="815"/>
        <end position="839"/>
    </location>
</feature>
<accession>A0A2I0B7Z3</accession>
<feature type="compositionally biased region" description="Basic and acidic residues" evidence="2">
    <location>
        <begin position="521"/>
        <end position="533"/>
    </location>
</feature>